<keyword evidence="3" id="KW-1185">Reference proteome</keyword>
<sequence length="139" mass="14096">MLFRLSVVSVLVVALATAVNCKVIGGPISSQQVDDLGANVNSPKQLIVGGSGTETSTPDFVRLVVMRLIYGLATSMGVEDRLDNLFNGAFVPPNADSGFFGFGGFGGGGGDDSGLGGLIGLADLEGILEGDELFDDGGL</sequence>
<dbReference type="Proteomes" id="UP000095300">
    <property type="component" value="Unassembled WGS sequence"/>
</dbReference>
<reference evidence="2" key="1">
    <citation type="submission" date="2020-05" db="UniProtKB">
        <authorList>
            <consortium name="EnsemblMetazoa"/>
        </authorList>
    </citation>
    <scope>IDENTIFICATION</scope>
    <source>
        <strain evidence="2">USDA</strain>
    </source>
</reference>
<dbReference type="EnsemblMetazoa" id="SCAU012214-RA">
    <property type="protein sequence ID" value="SCAU012214-PA"/>
    <property type="gene ID" value="SCAU012214"/>
</dbReference>
<organism evidence="2 3">
    <name type="scientific">Stomoxys calcitrans</name>
    <name type="common">Stable fly</name>
    <name type="synonym">Conops calcitrans</name>
    <dbReference type="NCBI Taxonomy" id="35570"/>
    <lineage>
        <taxon>Eukaryota</taxon>
        <taxon>Metazoa</taxon>
        <taxon>Ecdysozoa</taxon>
        <taxon>Arthropoda</taxon>
        <taxon>Hexapoda</taxon>
        <taxon>Insecta</taxon>
        <taxon>Pterygota</taxon>
        <taxon>Neoptera</taxon>
        <taxon>Endopterygota</taxon>
        <taxon>Diptera</taxon>
        <taxon>Brachycera</taxon>
        <taxon>Muscomorpha</taxon>
        <taxon>Muscoidea</taxon>
        <taxon>Muscidae</taxon>
        <taxon>Stomoxys</taxon>
    </lineage>
</organism>
<keyword evidence="1" id="KW-0732">Signal</keyword>
<evidence type="ECO:0000313" key="2">
    <source>
        <dbReference type="EnsemblMetazoa" id="SCAU012214-PA"/>
    </source>
</evidence>
<protein>
    <submittedName>
        <fullName evidence="2">Uncharacterized protein</fullName>
    </submittedName>
</protein>
<evidence type="ECO:0000256" key="1">
    <source>
        <dbReference type="SAM" id="SignalP"/>
    </source>
</evidence>
<feature type="chain" id="PRO_5009327437" evidence="1">
    <location>
        <begin position="22"/>
        <end position="139"/>
    </location>
</feature>
<name>A0A1I8PYF6_STOCA</name>
<proteinExistence type="predicted"/>
<feature type="signal peptide" evidence="1">
    <location>
        <begin position="1"/>
        <end position="21"/>
    </location>
</feature>
<gene>
    <name evidence="2" type="primary">106091557</name>
</gene>
<dbReference type="VEuPathDB" id="VectorBase:SCAU012214"/>
<accession>A0A1I8PYF6</accession>
<dbReference type="OrthoDB" id="8196230at2759"/>
<dbReference type="KEGG" id="scac:106091557"/>
<evidence type="ECO:0000313" key="3">
    <source>
        <dbReference type="Proteomes" id="UP000095300"/>
    </source>
</evidence>
<dbReference type="AlphaFoldDB" id="A0A1I8PYF6"/>